<accession>A0A8K0G8F0</accession>
<dbReference type="InterPro" id="IPR016055">
    <property type="entry name" value="A-D-PHexomutase_a/b/a-I/II/III"/>
</dbReference>
<comment type="caution">
    <text evidence="6">The sequence shown here is derived from an EMBL/GenBank/DDBJ whole genome shotgun (WGS) entry which is preliminary data.</text>
</comment>
<keyword evidence="2" id="KW-0479">Metal-binding</keyword>
<evidence type="ECO:0000256" key="2">
    <source>
        <dbReference type="ARBA" id="ARBA00022723"/>
    </source>
</evidence>
<evidence type="ECO:0000313" key="6">
    <source>
        <dbReference type="EMBL" id="KAF2889606.1"/>
    </source>
</evidence>
<proteinExistence type="inferred from homology"/>
<evidence type="ECO:0000313" key="7">
    <source>
        <dbReference type="Proteomes" id="UP000801492"/>
    </source>
</evidence>
<dbReference type="GO" id="GO:0004614">
    <property type="term" value="F:phosphoglucomutase activity"/>
    <property type="evidence" value="ECO:0007669"/>
    <property type="project" value="InterPro"/>
</dbReference>
<dbReference type="Pfam" id="PF02878">
    <property type="entry name" value="PGM_PMM_I"/>
    <property type="match status" value="1"/>
</dbReference>
<dbReference type="PANTHER" id="PTHR22573">
    <property type="entry name" value="PHOSPHOHEXOMUTASE FAMILY MEMBER"/>
    <property type="match status" value="1"/>
</dbReference>
<dbReference type="EMBL" id="VTPC01064688">
    <property type="protein sequence ID" value="KAF2889606.1"/>
    <property type="molecule type" value="Genomic_DNA"/>
</dbReference>
<dbReference type="InterPro" id="IPR005844">
    <property type="entry name" value="A-D-PHexomutase_a/b/a-I"/>
</dbReference>
<comment type="similarity">
    <text evidence="1">Belongs to the phosphohexose mutase family.</text>
</comment>
<dbReference type="OrthoDB" id="2291at2759"/>
<evidence type="ECO:0000256" key="4">
    <source>
        <dbReference type="ARBA" id="ARBA00023235"/>
    </source>
</evidence>
<evidence type="ECO:0000256" key="1">
    <source>
        <dbReference type="ARBA" id="ARBA00010231"/>
    </source>
</evidence>
<protein>
    <recommendedName>
        <fullName evidence="5">Alpha-D-phosphohexomutase alpha/beta/alpha domain-containing protein</fullName>
    </recommendedName>
</protein>
<dbReference type="Gene3D" id="3.40.120.10">
    <property type="entry name" value="Alpha-D-Glucose-1,6-Bisphosphate, subunit A, domain 3"/>
    <property type="match status" value="1"/>
</dbReference>
<reference evidence="6" key="1">
    <citation type="submission" date="2019-08" db="EMBL/GenBank/DDBJ databases">
        <title>The genome of the North American firefly Photinus pyralis.</title>
        <authorList>
            <consortium name="Photinus pyralis genome working group"/>
            <person name="Fallon T.R."/>
            <person name="Sander Lower S.E."/>
            <person name="Weng J.-K."/>
        </authorList>
    </citation>
    <scope>NUCLEOTIDE SEQUENCE</scope>
    <source>
        <strain evidence="6">TRF0915ILg1</strain>
        <tissue evidence="6">Whole body</tissue>
    </source>
</reference>
<dbReference type="InterPro" id="IPR045244">
    <property type="entry name" value="PGM"/>
</dbReference>
<gene>
    <name evidence="6" type="ORF">ILUMI_16567</name>
</gene>
<dbReference type="GO" id="GO:0005829">
    <property type="term" value="C:cytosol"/>
    <property type="evidence" value="ECO:0007669"/>
    <property type="project" value="TreeGrafter"/>
</dbReference>
<keyword evidence="4" id="KW-0413">Isomerase</keyword>
<dbReference type="GO" id="GO:0046872">
    <property type="term" value="F:metal ion binding"/>
    <property type="evidence" value="ECO:0007669"/>
    <property type="project" value="UniProtKB-KW"/>
</dbReference>
<dbReference type="GO" id="GO:0005975">
    <property type="term" value="P:carbohydrate metabolic process"/>
    <property type="evidence" value="ECO:0007669"/>
    <property type="project" value="InterPro"/>
</dbReference>
<evidence type="ECO:0000259" key="5">
    <source>
        <dbReference type="Pfam" id="PF02878"/>
    </source>
</evidence>
<dbReference type="PANTHER" id="PTHR22573:SF2">
    <property type="entry name" value="PHOSPHOGLUCOMUTASE"/>
    <property type="match status" value="1"/>
</dbReference>
<keyword evidence="3" id="KW-0460">Magnesium</keyword>
<sequence>MSLTSVIIPTTPFEGQKPGTSGLRKKSCTLVVGGDGRYFTTQAINIIIRIAAANEVSKLIIGRRGLLSTPAVSSLIRSHKVLGE</sequence>
<name>A0A8K0G8F0_IGNLU</name>
<feature type="domain" description="Alpha-D-phosphohexomutase alpha/beta/alpha" evidence="5">
    <location>
        <begin position="25"/>
        <end position="81"/>
    </location>
</feature>
<organism evidence="6 7">
    <name type="scientific">Ignelater luminosus</name>
    <name type="common">Cucubano</name>
    <name type="synonym">Pyrophorus luminosus</name>
    <dbReference type="NCBI Taxonomy" id="2038154"/>
    <lineage>
        <taxon>Eukaryota</taxon>
        <taxon>Metazoa</taxon>
        <taxon>Ecdysozoa</taxon>
        <taxon>Arthropoda</taxon>
        <taxon>Hexapoda</taxon>
        <taxon>Insecta</taxon>
        <taxon>Pterygota</taxon>
        <taxon>Neoptera</taxon>
        <taxon>Endopterygota</taxon>
        <taxon>Coleoptera</taxon>
        <taxon>Polyphaga</taxon>
        <taxon>Elateriformia</taxon>
        <taxon>Elateroidea</taxon>
        <taxon>Elateridae</taxon>
        <taxon>Agrypninae</taxon>
        <taxon>Pyrophorini</taxon>
        <taxon>Ignelater</taxon>
    </lineage>
</organism>
<dbReference type="SUPFAM" id="SSF53738">
    <property type="entry name" value="Phosphoglucomutase, first 3 domains"/>
    <property type="match status" value="1"/>
</dbReference>
<keyword evidence="7" id="KW-1185">Reference proteome</keyword>
<evidence type="ECO:0000256" key="3">
    <source>
        <dbReference type="ARBA" id="ARBA00022842"/>
    </source>
</evidence>
<dbReference type="AlphaFoldDB" id="A0A8K0G8F0"/>
<dbReference type="Proteomes" id="UP000801492">
    <property type="component" value="Unassembled WGS sequence"/>
</dbReference>